<evidence type="ECO:0000313" key="1">
    <source>
        <dbReference type="EMBL" id="GAA5150285.1"/>
    </source>
</evidence>
<dbReference type="InterPro" id="IPR021889">
    <property type="entry name" value="DUF3500"/>
</dbReference>
<dbReference type="EMBL" id="BAABJP010000007">
    <property type="protein sequence ID" value="GAA5150285.1"/>
    <property type="molecule type" value="Genomic_DNA"/>
</dbReference>
<evidence type="ECO:0000313" key="2">
    <source>
        <dbReference type="Proteomes" id="UP001428817"/>
    </source>
</evidence>
<accession>A0ABP9PR68</accession>
<comment type="caution">
    <text evidence="1">The sequence shown here is derived from an EMBL/GenBank/DDBJ whole genome shotgun (WGS) entry which is preliminary data.</text>
</comment>
<proteinExistence type="predicted"/>
<dbReference type="Proteomes" id="UP001428817">
    <property type="component" value="Unassembled WGS sequence"/>
</dbReference>
<dbReference type="PANTHER" id="PTHR37489:SF1">
    <property type="entry name" value="DUF3500 DOMAIN-CONTAINING PROTEIN"/>
    <property type="match status" value="1"/>
</dbReference>
<name>A0ABP9PR68_9PSEU</name>
<organism evidence="1 2">
    <name type="scientific">Pseudonocardia eucalypti</name>
    <dbReference type="NCBI Taxonomy" id="648755"/>
    <lineage>
        <taxon>Bacteria</taxon>
        <taxon>Bacillati</taxon>
        <taxon>Actinomycetota</taxon>
        <taxon>Actinomycetes</taxon>
        <taxon>Pseudonocardiales</taxon>
        <taxon>Pseudonocardiaceae</taxon>
        <taxon>Pseudonocardia</taxon>
    </lineage>
</organism>
<dbReference type="PANTHER" id="PTHR37489">
    <property type="entry name" value="DUF3500 DOMAIN-CONTAINING PROTEIN"/>
    <property type="match status" value="1"/>
</dbReference>
<sequence>MAEAAEGMLASVDGAAHRLLAWPFGPAESSDPEVERRRWFYTPTDHGGLPVGEMTPVQYQRAMALLATGLSEAGYGTVSTIMGLENVLDRTEGFAGTFAGRDRGRDPGRYYLRIFGRPGDRTWGWRFGGHHVSVNSLVVDGELVAATPCFLGADPACSPLLGRAELRPLGGVEGLARELARSLGPEAFGTALLSANPPIDISGGNRSRVSPGDRSIPLPHLFRGRLAEPHHSRMAGAHDAGERAYGLTEGHRDELALPATPRGLPASAMSAGQRELLRTLLDCYLGRAPSALAERLGARYADAGLDGVHFAWAGSVEPGEGCYYRLHGPRLLVEYDNTQRAANHAHSVWRDPEGDFGADVLADHLGFGRG</sequence>
<reference evidence="2" key="1">
    <citation type="journal article" date="2019" name="Int. J. Syst. Evol. Microbiol.">
        <title>The Global Catalogue of Microorganisms (GCM) 10K type strain sequencing project: providing services to taxonomists for standard genome sequencing and annotation.</title>
        <authorList>
            <consortium name="The Broad Institute Genomics Platform"/>
            <consortium name="The Broad Institute Genome Sequencing Center for Infectious Disease"/>
            <person name="Wu L."/>
            <person name="Ma J."/>
        </authorList>
    </citation>
    <scope>NUCLEOTIDE SEQUENCE [LARGE SCALE GENOMIC DNA]</scope>
    <source>
        <strain evidence="2">JCM 18303</strain>
    </source>
</reference>
<dbReference type="Pfam" id="PF12006">
    <property type="entry name" value="DUF3500"/>
    <property type="match status" value="1"/>
</dbReference>
<gene>
    <name evidence="1" type="ORF">GCM10023321_15340</name>
</gene>
<protein>
    <submittedName>
        <fullName evidence="1">DUF3500 domain-containing protein</fullName>
    </submittedName>
</protein>
<keyword evidence="2" id="KW-1185">Reference proteome</keyword>